<sequence length="98" mass="10711">MEIDLAAIRENALRTDPVEALLLFTFLLLFANISLGLAIGLTIMGIWKNSAWMRLAAFFAMLVGCGTALCAVFFFVEMGGLKAFQSQDSQSSTKHADF</sequence>
<reference evidence="2 3" key="1">
    <citation type="submission" date="2018-11" db="EMBL/GenBank/DDBJ databases">
        <authorList>
            <consortium name="Pathogen Informatics"/>
        </authorList>
    </citation>
    <scope>NUCLEOTIDE SEQUENCE [LARGE SCALE GENOMIC DNA]</scope>
</reference>
<name>A0A3P7P9N5_DIBLA</name>
<accession>A0A3P7P9N5</accession>
<keyword evidence="1" id="KW-0472">Membrane</keyword>
<keyword evidence="1" id="KW-0812">Transmembrane</keyword>
<feature type="transmembrane region" description="Helical" evidence="1">
    <location>
        <begin position="55"/>
        <end position="76"/>
    </location>
</feature>
<feature type="transmembrane region" description="Helical" evidence="1">
    <location>
        <begin position="20"/>
        <end position="43"/>
    </location>
</feature>
<proteinExistence type="predicted"/>
<gene>
    <name evidence="2" type="ORF">DILT_LOCUS17916</name>
</gene>
<dbReference type="EMBL" id="UYRU01095775">
    <property type="protein sequence ID" value="VDN39521.1"/>
    <property type="molecule type" value="Genomic_DNA"/>
</dbReference>
<evidence type="ECO:0000313" key="2">
    <source>
        <dbReference type="EMBL" id="VDN39521.1"/>
    </source>
</evidence>
<dbReference type="OrthoDB" id="10414010at2759"/>
<evidence type="ECO:0000256" key="1">
    <source>
        <dbReference type="SAM" id="Phobius"/>
    </source>
</evidence>
<keyword evidence="1" id="KW-1133">Transmembrane helix</keyword>
<dbReference type="AlphaFoldDB" id="A0A3P7P9N5"/>
<dbReference type="Proteomes" id="UP000281553">
    <property type="component" value="Unassembled WGS sequence"/>
</dbReference>
<organism evidence="2 3">
    <name type="scientific">Dibothriocephalus latus</name>
    <name type="common">Fish tapeworm</name>
    <name type="synonym">Diphyllobothrium latum</name>
    <dbReference type="NCBI Taxonomy" id="60516"/>
    <lineage>
        <taxon>Eukaryota</taxon>
        <taxon>Metazoa</taxon>
        <taxon>Spiralia</taxon>
        <taxon>Lophotrochozoa</taxon>
        <taxon>Platyhelminthes</taxon>
        <taxon>Cestoda</taxon>
        <taxon>Eucestoda</taxon>
        <taxon>Diphyllobothriidea</taxon>
        <taxon>Diphyllobothriidae</taxon>
        <taxon>Dibothriocephalus</taxon>
    </lineage>
</organism>
<keyword evidence="3" id="KW-1185">Reference proteome</keyword>
<evidence type="ECO:0000313" key="3">
    <source>
        <dbReference type="Proteomes" id="UP000281553"/>
    </source>
</evidence>
<protein>
    <submittedName>
        <fullName evidence="2">Uncharacterized protein</fullName>
    </submittedName>
</protein>